<dbReference type="OMA" id="GWTSHNI"/>
<evidence type="ECO:0000313" key="7">
    <source>
        <dbReference type="Proteomes" id="UP001149090"/>
    </source>
</evidence>
<dbReference type="Pfam" id="PF01981">
    <property type="entry name" value="PTH2"/>
    <property type="match status" value="1"/>
</dbReference>
<evidence type="ECO:0000313" key="6">
    <source>
        <dbReference type="EMBL" id="KAJ5068755.1"/>
    </source>
</evidence>
<feature type="region of interest" description="Disordered" evidence="5">
    <location>
        <begin position="49"/>
        <end position="87"/>
    </location>
</feature>
<comment type="similarity">
    <text evidence="3">Belongs to the PTH2 family.</text>
</comment>
<dbReference type="PANTHER" id="PTHR12649:SF11">
    <property type="entry name" value="PEPTIDYL-TRNA HYDROLASE 2, MITOCHONDRIAL"/>
    <property type="match status" value="1"/>
</dbReference>
<dbReference type="GO" id="GO:0005829">
    <property type="term" value="C:cytosol"/>
    <property type="evidence" value="ECO:0007669"/>
    <property type="project" value="TreeGrafter"/>
</dbReference>
<dbReference type="EMBL" id="JAPDFW010000114">
    <property type="protein sequence ID" value="KAJ5068755.1"/>
    <property type="molecule type" value="Genomic_DNA"/>
</dbReference>
<dbReference type="SUPFAM" id="SSF102462">
    <property type="entry name" value="Peptidyl-tRNA hydrolase II"/>
    <property type="match status" value="1"/>
</dbReference>
<dbReference type="AlphaFoldDB" id="A0A9Q0LA98"/>
<evidence type="ECO:0000256" key="3">
    <source>
        <dbReference type="ARBA" id="ARBA00038050"/>
    </source>
</evidence>
<evidence type="ECO:0000256" key="1">
    <source>
        <dbReference type="ARBA" id="ARBA00013260"/>
    </source>
</evidence>
<proteinExistence type="inferred from homology"/>
<dbReference type="InterPro" id="IPR023476">
    <property type="entry name" value="Pep_tRNA_hydro_II_dom_sf"/>
</dbReference>
<dbReference type="InterPro" id="IPR002833">
    <property type="entry name" value="PTH2"/>
</dbReference>
<dbReference type="GO" id="GO:0004045">
    <property type="term" value="F:peptidyl-tRNA hydrolase activity"/>
    <property type="evidence" value="ECO:0007669"/>
    <property type="project" value="UniProtKB-EC"/>
</dbReference>
<evidence type="ECO:0000256" key="5">
    <source>
        <dbReference type="SAM" id="MobiDB-lite"/>
    </source>
</evidence>
<evidence type="ECO:0000256" key="4">
    <source>
        <dbReference type="ARBA" id="ARBA00048707"/>
    </source>
</evidence>
<dbReference type="Gene3D" id="3.40.1490.10">
    <property type="entry name" value="Bit1"/>
    <property type="match status" value="1"/>
</dbReference>
<organism evidence="6 7">
    <name type="scientific">Anaeramoeba ignava</name>
    <name type="common">Anaerobic marine amoeba</name>
    <dbReference type="NCBI Taxonomy" id="1746090"/>
    <lineage>
        <taxon>Eukaryota</taxon>
        <taxon>Metamonada</taxon>
        <taxon>Anaeramoebidae</taxon>
        <taxon>Anaeramoeba</taxon>
    </lineage>
</organism>
<dbReference type="NCBIfam" id="TIGR00283">
    <property type="entry name" value="arch_pth2"/>
    <property type="match status" value="1"/>
</dbReference>
<dbReference type="OrthoDB" id="1733656at2759"/>
<dbReference type="Proteomes" id="UP001149090">
    <property type="component" value="Unassembled WGS sequence"/>
</dbReference>
<comment type="caution">
    <text evidence="6">The sequence shown here is derived from an EMBL/GenBank/DDBJ whole genome shotgun (WGS) entry which is preliminary data.</text>
</comment>
<sequence length="216" mass="24406">MQTNQKPQQINLENQSEDKLYTKEEVMKHCSIAFIQGWTSHNIFLSEQQNKQNKQNKKNKNKKNKNQNQNQNQNQKNSNQNQNQKSKFKSKFNALTRKSNEYKLVLIVNMGLGMRTGKIAAQCGHATLSAYKKALKLDPNGLRNWENSGQPKITLKAPNTEYLVELDSVARSLNIPSARIYDAGRTQVESGSFTCLAIGPALGELIDQITGNLKLL</sequence>
<feature type="compositionally biased region" description="Basic residues" evidence="5">
    <location>
        <begin position="54"/>
        <end position="65"/>
    </location>
</feature>
<name>A0A9Q0LA98_ANAIG</name>
<keyword evidence="2 6" id="KW-0378">Hydrolase</keyword>
<accession>A0A9Q0LA98</accession>
<dbReference type="CDD" id="cd02430">
    <property type="entry name" value="PTH2"/>
    <property type="match status" value="1"/>
</dbReference>
<feature type="compositionally biased region" description="Low complexity" evidence="5">
    <location>
        <begin position="66"/>
        <end position="85"/>
    </location>
</feature>
<evidence type="ECO:0000256" key="2">
    <source>
        <dbReference type="ARBA" id="ARBA00022801"/>
    </source>
</evidence>
<dbReference type="EC" id="3.1.1.29" evidence="1"/>
<reference evidence="6" key="1">
    <citation type="submission" date="2022-10" db="EMBL/GenBank/DDBJ databases">
        <title>Novel sulphate-reducing endosymbionts in the free-living metamonad Anaeramoeba.</title>
        <authorList>
            <person name="Jerlstrom-Hultqvist J."/>
            <person name="Cepicka I."/>
            <person name="Gallot-Lavallee L."/>
            <person name="Salas-Leiva D."/>
            <person name="Curtis B.A."/>
            <person name="Zahonova K."/>
            <person name="Pipaliya S."/>
            <person name="Dacks J."/>
            <person name="Roger A.J."/>
        </authorList>
    </citation>
    <scope>NUCLEOTIDE SEQUENCE</scope>
    <source>
        <strain evidence="6">BMAN</strain>
    </source>
</reference>
<keyword evidence="7" id="KW-1185">Reference proteome</keyword>
<comment type="catalytic activity">
    <reaction evidence="4">
        <text>an N-acyl-L-alpha-aminoacyl-tRNA + H2O = an N-acyl-L-amino acid + a tRNA + H(+)</text>
        <dbReference type="Rhea" id="RHEA:54448"/>
        <dbReference type="Rhea" id="RHEA-COMP:10123"/>
        <dbReference type="Rhea" id="RHEA-COMP:13883"/>
        <dbReference type="ChEBI" id="CHEBI:15377"/>
        <dbReference type="ChEBI" id="CHEBI:15378"/>
        <dbReference type="ChEBI" id="CHEBI:59874"/>
        <dbReference type="ChEBI" id="CHEBI:78442"/>
        <dbReference type="ChEBI" id="CHEBI:138191"/>
        <dbReference type="EC" id="3.1.1.29"/>
    </reaction>
</comment>
<gene>
    <name evidence="6" type="ORF">M0811_02698</name>
</gene>
<dbReference type="PANTHER" id="PTHR12649">
    <property type="entry name" value="PEPTIDYL-TRNA HYDROLASE 2"/>
    <property type="match status" value="1"/>
</dbReference>
<protein>
    <recommendedName>
        <fullName evidence="1">peptidyl-tRNA hydrolase</fullName>
        <ecNumber evidence="1">3.1.1.29</ecNumber>
    </recommendedName>
</protein>
<dbReference type="FunFam" id="3.40.1490.10:FF:000001">
    <property type="entry name" value="Peptidyl-tRNA hydrolase 2"/>
    <property type="match status" value="1"/>
</dbReference>